<proteinExistence type="inferred from homology"/>
<dbReference type="AlphaFoldDB" id="A0A6L7FZ78"/>
<keyword evidence="3" id="KW-1185">Reference proteome</keyword>
<gene>
    <name evidence="2" type="ORF">GR170_01910</name>
</gene>
<dbReference type="Pfam" id="PF17074">
    <property type="entry name" value="Darcynin"/>
    <property type="match status" value="1"/>
</dbReference>
<protein>
    <recommendedName>
        <fullName evidence="4">DUF3303 domain-containing protein</fullName>
    </recommendedName>
</protein>
<comment type="similarity">
    <text evidence="1">Belongs to the darcynin family.</text>
</comment>
<dbReference type="RefSeq" id="WP_160891103.1">
    <property type="nucleotide sequence ID" value="NZ_WUMU01000001.1"/>
</dbReference>
<dbReference type="Proteomes" id="UP000477911">
    <property type="component" value="Unassembled WGS sequence"/>
</dbReference>
<comment type="caution">
    <text evidence="2">The sequence shown here is derived from an EMBL/GenBank/DDBJ whole genome shotgun (WGS) entry which is preliminary data.</text>
</comment>
<evidence type="ECO:0000313" key="3">
    <source>
        <dbReference type="Proteomes" id="UP000477911"/>
    </source>
</evidence>
<evidence type="ECO:0008006" key="4">
    <source>
        <dbReference type="Google" id="ProtNLM"/>
    </source>
</evidence>
<name>A0A6L7FZ78_9RHOB</name>
<organism evidence="2 3">
    <name type="scientific">Pseudooceanicola albus</name>
    <dbReference type="NCBI Taxonomy" id="2692189"/>
    <lineage>
        <taxon>Bacteria</taxon>
        <taxon>Pseudomonadati</taxon>
        <taxon>Pseudomonadota</taxon>
        <taxon>Alphaproteobacteria</taxon>
        <taxon>Rhodobacterales</taxon>
        <taxon>Paracoccaceae</taxon>
        <taxon>Pseudooceanicola</taxon>
    </lineage>
</organism>
<evidence type="ECO:0000256" key="1">
    <source>
        <dbReference type="ARBA" id="ARBA00006869"/>
    </source>
</evidence>
<evidence type="ECO:0000313" key="2">
    <source>
        <dbReference type="EMBL" id="MXN16576.1"/>
    </source>
</evidence>
<dbReference type="EMBL" id="WUMU01000001">
    <property type="protein sequence ID" value="MXN16576.1"/>
    <property type="molecule type" value="Genomic_DNA"/>
</dbReference>
<reference evidence="2 3" key="1">
    <citation type="submission" date="2019-12" db="EMBL/GenBank/DDBJ databases">
        <authorList>
            <person name="Li M."/>
        </authorList>
    </citation>
    <scope>NUCLEOTIDE SEQUENCE [LARGE SCALE GENOMIC DNA]</scope>
    <source>
        <strain evidence="2 3">GBMRC 2024</strain>
    </source>
</reference>
<sequence>MTQTYFLLLTALPAFLAIPRTRRDAAAWEAVAASGLTGVRFFDAEAFSARCSDVMMVEGMTPEAFHRAIEHLRDGPVFTTPWFRLEDVVVTLENGHQMMRSS</sequence>
<accession>A0A6L7FZ78</accession>
<dbReference type="InterPro" id="IPR031409">
    <property type="entry name" value="Darcynin"/>
</dbReference>